<dbReference type="Proteomes" id="UP000038010">
    <property type="component" value="Unassembled WGS sequence"/>
</dbReference>
<proteinExistence type="predicted"/>
<dbReference type="RefSeq" id="XP_018002256.1">
    <property type="nucleotide sequence ID" value="XM_018150333.1"/>
</dbReference>
<dbReference type="GO" id="GO:0045944">
    <property type="term" value="P:positive regulation of transcription by RNA polymerase II"/>
    <property type="evidence" value="ECO:0007669"/>
    <property type="project" value="TreeGrafter"/>
</dbReference>
<dbReference type="InterPro" id="IPR021858">
    <property type="entry name" value="Fun_TF"/>
</dbReference>
<dbReference type="Pfam" id="PF00172">
    <property type="entry name" value="Zn_clus"/>
    <property type="match status" value="1"/>
</dbReference>
<evidence type="ECO:0000256" key="1">
    <source>
        <dbReference type="ARBA" id="ARBA00004123"/>
    </source>
</evidence>
<dbReference type="SUPFAM" id="SSF57701">
    <property type="entry name" value="Zn2/Cys6 DNA-binding domain"/>
    <property type="match status" value="1"/>
</dbReference>
<keyword evidence="5" id="KW-0539">Nucleus</keyword>
<keyword evidence="2" id="KW-0805">Transcription regulation</keyword>
<dbReference type="EMBL" id="LFJN01000007">
    <property type="protein sequence ID" value="KPI42293.1"/>
    <property type="molecule type" value="Genomic_DNA"/>
</dbReference>
<keyword evidence="4" id="KW-0804">Transcription</keyword>
<dbReference type="SMART" id="SM00066">
    <property type="entry name" value="GAL4"/>
    <property type="match status" value="1"/>
</dbReference>
<dbReference type="InterPro" id="IPR001138">
    <property type="entry name" value="Zn2Cys6_DnaBD"/>
</dbReference>
<feature type="compositionally biased region" description="Low complexity" evidence="6">
    <location>
        <begin position="42"/>
        <end position="55"/>
    </location>
</feature>
<dbReference type="Pfam" id="PF11951">
    <property type="entry name" value="Fungal_trans_2"/>
    <property type="match status" value="1"/>
</dbReference>
<keyword evidence="9" id="KW-1185">Reference proteome</keyword>
<dbReference type="STRING" id="1664694.A0A0N1H791"/>
<dbReference type="AlphaFoldDB" id="A0A0N1H791"/>
<gene>
    <name evidence="8" type="ORF">AB675_9769</name>
</gene>
<dbReference type="VEuPathDB" id="FungiDB:AB675_9769"/>
<evidence type="ECO:0000256" key="6">
    <source>
        <dbReference type="SAM" id="MobiDB-lite"/>
    </source>
</evidence>
<dbReference type="PANTHER" id="PTHR37534:SF15">
    <property type="entry name" value="ZN(II)2CYS6 TRANSCRIPTION FACTOR (EUROFUNG)"/>
    <property type="match status" value="1"/>
</dbReference>
<feature type="compositionally biased region" description="Polar residues" evidence="6">
    <location>
        <begin position="250"/>
        <end position="262"/>
    </location>
</feature>
<feature type="region of interest" description="Disordered" evidence="6">
    <location>
        <begin position="1"/>
        <end position="66"/>
    </location>
</feature>
<feature type="domain" description="Zn(2)-C6 fungal-type" evidence="7">
    <location>
        <begin position="67"/>
        <end position="95"/>
    </location>
</feature>
<accession>A0A0N1H791</accession>
<dbReference type="GO" id="GO:0005634">
    <property type="term" value="C:nucleus"/>
    <property type="evidence" value="ECO:0007669"/>
    <property type="project" value="UniProtKB-SubCell"/>
</dbReference>
<dbReference type="GO" id="GO:0000981">
    <property type="term" value="F:DNA-binding transcription factor activity, RNA polymerase II-specific"/>
    <property type="evidence" value="ECO:0007669"/>
    <property type="project" value="InterPro"/>
</dbReference>
<feature type="compositionally biased region" description="Basic residues" evidence="6">
    <location>
        <begin position="117"/>
        <end position="126"/>
    </location>
</feature>
<dbReference type="PROSITE" id="PS00463">
    <property type="entry name" value="ZN2_CY6_FUNGAL_1"/>
    <property type="match status" value="1"/>
</dbReference>
<evidence type="ECO:0000313" key="8">
    <source>
        <dbReference type="EMBL" id="KPI42293.1"/>
    </source>
</evidence>
<evidence type="ECO:0000256" key="3">
    <source>
        <dbReference type="ARBA" id="ARBA00023125"/>
    </source>
</evidence>
<sequence>MEIQIPSPSVFLKKSPVIRPQPDPPPVKKPAKARAADKPKPSKAAVAQNTAQDAAIVKPKQSKSRNGCMTCKKKRLKCDETKPTCQQCAKRNVACEGYKKDYKWRTFDEANVPKTAPKPKKNHVRSHSFTPTNAQPRPLTRIQTQDDRVTAIPSSSWSPGNLLDKAQRNDAIRPDEPEAESAGVQPDPLTPGLSNLPPLELPEIPNDRRPFSLPNTSHVSFDDDYAGGSTGSMGSVSPEIPELSLPGSRSGPSQSADQQKSPESFEDLLNSNVLDDTQSPLRTINPNEVQNFGPFRQPSPALSESSRRSDASNQTLMNFPPTDPRSPAMLFHRYDTQTCGIMSVKDGPNENPWRNLIGSMARNCTALRHAVYAMTAFHGRHDVPALGQLGIYHMRKAIQKLLGGMGTIPLDARLATSLVLAFSDGWDRSVVTGIQHLRGARPMIVDIIAQFRHDFEHDQLNPRDLHNWRFLCNTYMYMDVMSRLTNMEHSDDDLIDDIVNTVNQPFNDLFEVDPLVGCAVGLFPLLGRTVDLCQVVRRSNKMGLTTMSRAIELKEQLEQWQAPNGSMFERPDDRTSDVAHSIQTADAYRWAMLLYLHQAVPEMPCPPVEVLARKVLMLLAGIPRTSRTMVIQIFPLLAAGCEADSEEDREWVTDRWNHMRERLRIDKVETCYNITMEVWARRDMAEAEKQARMTRFANNNSARQQPVSRSGGLDFSPPNITRSTSSSRIQQQQQQQQQNEALSGGGGGIADDGLLFGFDDPQRSSPMSGRRVTFDNMPIMIPTRPGLMNFGSGGIGGANNNSNRRAGEDFVVDKLEFDYTVKGRLHWLGVMMEQDWEGKSLLITFVPAYSCSTFFPYAQRYANIIMYIANG</sequence>
<feature type="region of interest" description="Disordered" evidence="6">
    <location>
        <begin position="696"/>
        <end position="746"/>
    </location>
</feature>
<dbReference type="GO" id="GO:0000976">
    <property type="term" value="F:transcription cis-regulatory region binding"/>
    <property type="evidence" value="ECO:0007669"/>
    <property type="project" value="TreeGrafter"/>
</dbReference>
<feature type="compositionally biased region" description="Pro residues" evidence="6">
    <location>
        <begin position="19"/>
        <end position="28"/>
    </location>
</feature>
<protein>
    <recommendedName>
        <fullName evidence="7">Zn(2)-C6 fungal-type domain-containing protein</fullName>
    </recommendedName>
</protein>
<dbReference type="GeneID" id="28742213"/>
<feature type="region of interest" description="Disordered" evidence="6">
    <location>
        <begin position="106"/>
        <end position="264"/>
    </location>
</feature>
<reference evidence="8 9" key="1">
    <citation type="submission" date="2015-06" db="EMBL/GenBank/DDBJ databases">
        <title>Draft genome of the ant-associated black yeast Phialophora attae CBS 131958.</title>
        <authorList>
            <person name="Moreno L.F."/>
            <person name="Stielow B.J."/>
            <person name="de Hoog S."/>
            <person name="Vicente V.A."/>
            <person name="Weiss V.A."/>
            <person name="de Vries M."/>
            <person name="Cruz L.M."/>
            <person name="Souza E.M."/>
        </authorList>
    </citation>
    <scope>NUCLEOTIDE SEQUENCE [LARGE SCALE GENOMIC DNA]</scope>
    <source>
        <strain evidence="8 9">CBS 131958</strain>
    </source>
</reference>
<dbReference type="CDD" id="cd00067">
    <property type="entry name" value="GAL4"/>
    <property type="match status" value="1"/>
</dbReference>
<evidence type="ECO:0000313" key="9">
    <source>
        <dbReference type="Proteomes" id="UP000038010"/>
    </source>
</evidence>
<feature type="compositionally biased region" description="Polar residues" evidence="6">
    <location>
        <begin position="718"/>
        <end position="729"/>
    </location>
</feature>
<name>A0A0N1H791_9EURO</name>
<keyword evidence="3" id="KW-0238">DNA-binding</keyword>
<dbReference type="PANTHER" id="PTHR37534">
    <property type="entry name" value="TRANSCRIPTIONAL ACTIVATOR PROTEIN UGA3"/>
    <property type="match status" value="1"/>
</dbReference>
<organism evidence="8 9">
    <name type="scientific">Cyphellophora attinorum</name>
    <dbReference type="NCBI Taxonomy" id="1664694"/>
    <lineage>
        <taxon>Eukaryota</taxon>
        <taxon>Fungi</taxon>
        <taxon>Dikarya</taxon>
        <taxon>Ascomycota</taxon>
        <taxon>Pezizomycotina</taxon>
        <taxon>Eurotiomycetes</taxon>
        <taxon>Chaetothyriomycetidae</taxon>
        <taxon>Chaetothyriales</taxon>
        <taxon>Cyphellophoraceae</taxon>
        <taxon>Cyphellophora</taxon>
    </lineage>
</organism>
<dbReference type="OrthoDB" id="3886144at2759"/>
<comment type="subcellular location">
    <subcellularLocation>
        <location evidence="1">Nucleus</location>
    </subcellularLocation>
</comment>
<feature type="compositionally biased region" description="Basic and acidic residues" evidence="6">
    <location>
        <begin position="165"/>
        <end position="176"/>
    </location>
</feature>
<evidence type="ECO:0000256" key="5">
    <source>
        <dbReference type="ARBA" id="ARBA00023242"/>
    </source>
</evidence>
<dbReference type="GO" id="GO:0008270">
    <property type="term" value="F:zinc ion binding"/>
    <property type="evidence" value="ECO:0007669"/>
    <property type="project" value="InterPro"/>
</dbReference>
<comment type="caution">
    <text evidence="8">The sequence shown here is derived from an EMBL/GenBank/DDBJ whole genome shotgun (WGS) entry which is preliminary data.</text>
</comment>
<dbReference type="InterPro" id="IPR036864">
    <property type="entry name" value="Zn2-C6_fun-type_DNA-bd_sf"/>
</dbReference>
<dbReference type="PROSITE" id="PS50048">
    <property type="entry name" value="ZN2_CY6_FUNGAL_2"/>
    <property type="match status" value="1"/>
</dbReference>
<feature type="compositionally biased region" description="Polar residues" evidence="6">
    <location>
        <begin position="276"/>
        <end position="290"/>
    </location>
</feature>
<dbReference type="Gene3D" id="4.10.240.10">
    <property type="entry name" value="Zn(2)-C6 fungal-type DNA-binding domain"/>
    <property type="match status" value="1"/>
</dbReference>
<feature type="compositionally biased region" description="Polar residues" evidence="6">
    <location>
        <begin position="696"/>
        <end position="708"/>
    </location>
</feature>
<evidence type="ECO:0000259" key="7">
    <source>
        <dbReference type="PROSITE" id="PS50048"/>
    </source>
</evidence>
<evidence type="ECO:0000256" key="4">
    <source>
        <dbReference type="ARBA" id="ARBA00023163"/>
    </source>
</evidence>
<evidence type="ECO:0000256" key="2">
    <source>
        <dbReference type="ARBA" id="ARBA00023015"/>
    </source>
</evidence>
<feature type="region of interest" description="Disordered" evidence="6">
    <location>
        <begin position="276"/>
        <end position="327"/>
    </location>
</feature>